<dbReference type="RefSeq" id="WP_200805282.1">
    <property type="nucleotide sequence ID" value="NZ_FUWG01000006.1"/>
</dbReference>
<dbReference type="PANTHER" id="PTHR42990:SF1">
    <property type="entry name" value="AAA+ ATPASE DOMAIN-CONTAINING PROTEIN"/>
    <property type="match status" value="1"/>
</dbReference>
<gene>
    <name evidence="1" type="ORF">SAMN02745149_00913</name>
</gene>
<protein>
    <recommendedName>
        <fullName evidence="3">AAA domain-containing protein</fullName>
    </recommendedName>
</protein>
<keyword evidence="2" id="KW-1185">Reference proteome</keyword>
<evidence type="ECO:0000313" key="2">
    <source>
        <dbReference type="Proteomes" id="UP000190423"/>
    </source>
</evidence>
<sequence length="126" mass="15011">MQYFEYLEESKLIYQVFKQSRGLGALEKPDKIFLENTNLMYMFDDVQTDIGNVRETFAFNQLSHSHEVLFSEQSDFLVDQKYIFEVGGKNKKRRQIKDISDSYILADNIEYGTERRIPIWLLGFLY</sequence>
<dbReference type="EMBL" id="FUWG01000006">
    <property type="protein sequence ID" value="SJZ35768.1"/>
    <property type="molecule type" value="Genomic_DNA"/>
</dbReference>
<name>A0A1T4K054_TREPO</name>
<evidence type="ECO:0000313" key="1">
    <source>
        <dbReference type="EMBL" id="SJZ35768.1"/>
    </source>
</evidence>
<accession>A0A1T4K054</accession>
<dbReference type="STRING" id="261392.SAMN02745149_00913"/>
<dbReference type="Proteomes" id="UP000190423">
    <property type="component" value="Unassembled WGS sequence"/>
</dbReference>
<proteinExistence type="predicted"/>
<reference evidence="1 2" key="1">
    <citation type="submission" date="2017-02" db="EMBL/GenBank/DDBJ databases">
        <authorList>
            <person name="Peterson S.W."/>
        </authorList>
    </citation>
    <scope>NUCLEOTIDE SEQUENCE [LARGE SCALE GENOMIC DNA]</scope>
    <source>
        <strain evidence="1 2">ATCC BAA-908</strain>
    </source>
</reference>
<organism evidence="1 2">
    <name type="scientific">Treponema porcinum</name>
    <dbReference type="NCBI Taxonomy" id="261392"/>
    <lineage>
        <taxon>Bacteria</taxon>
        <taxon>Pseudomonadati</taxon>
        <taxon>Spirochaetota</taxon>
        <taxon>Spirochaetia</taxon>
        <taxon>Spirochaetales</taxon>
        <taxon>Treponemataceae</taxon>
        <taxon>Treponema</taxon>
    </lineage>
</organism>
<evidence type="ECO:0008006" key="3">
    <source>
        <dbReference type="Google" id="ProtNLM"/>
    </source>
</evidence>
<dbReference type="GeneID" id="78317561"/>
<dbReference type="AlphaFoldDB" id="A0A1T4K054"/>
<dbReference type="PANTHER" id="PTHR42990">
    <property type="entry name" value="ATPASE"/>
    <property type="match status" value="1"/>
</dbReference>